<evidence type="ECO:0000259" key="1">
    <source>
        <dbReference type="Pfam" id="PF05685"/>
    </source>
</evidence>
<sequence>MDKFKEAVEPYACKPLKPLPEGRISFEGFLAWCDEDTWAEWVDGEVVLLTPAALKHQRIARFLLFLLGAYAGKFECGEVLPAPFLVRLPQTLRRGREPDILYVGNEKLPLLKETYLDGAPDLIVEITSPESLTRDREEKYVEYEAAGVREYWLIDPDRQQAEFYRLGSNGRYHLHTADDQGDYHAAVLPGFRLQVNWLWREPLPPGIACLAEMGLI</sequence>
<dbReference type="EMBL" id="LYVF01000191">
    <property type="protein sequence ID" value="OAT79856.1"/>
    <property type="molecule type" value="Genomic_DNA"/>
</dbReference>
<dbReference type="Proteomes" id="UP000078532">
    <property type="component" value="Unassembled WGS sequence"/>
</dbReference>
<dbReference type="Pfam" id="PF05685">
    <property type="entry name" value="Uma2"/>
    <property type="match status" value="1"/>
</dbReference>
<dbReference type="OrthoDB" id="9798254at2"/>
<dbReference type="InterPro" id="IPR012296">
    <property type="entry name" value="Nuclease_put_TT1808"/>
</dbReference>
<dbReference type="InterPro" id="IPR011335">
    <property type="entry name" value="Restrct_endonuc-II-like"/>
</dbReference>
<dbReference type="PANTHER" id="PTHR34107:SF4">
    <property type="entry name" value="SLL1222 PROTEIN"/>
    <property type="match status" value="1"/>
</dbReference>
<dbReference type="Gene3D" id="3.90.1570.10">
    <property type="entry name" value="tt1808, chain A"/>
    <property type="match status" value="1"/>
</dbReference>
<proteinExistence type="predicted"/>
<keyword evidence="3" id="KW-1185">Reference proteome</keyword>
<protein>
    <recommendedName>
        <fullName evidence="1">Putative restriction endonuclease domain-containing protein</fullName>
    </recommendedName>
</protein>
<comment type="caution">
    <text evidence="2">The sequence shown here is derived from an EMBL/GenBank/DDBJ whole genome shotgun (WGS) entry which is preliminary data.</text>
</comment>
<evidence type="ECO:0000313" key="3">
    <source>
        <dbReference type="Proteomes" id="UP000078532"/>
    </source>
</evidence>
<accession>A0A1B7LBE4</accession>
<dbReference type="InterPro" id="IPR008538">
    <property type="entry name" value="Uma2"/>
</dbReference>
<evidence type="ECO:0000313" key="2">
    <source>
        <dbReference type="EMBL" id="OAT79856.1"/>
    </source>
</evidence>
<dbReference type="PANTHER" id="PTHR34107">
    <property type="entry name" value="SLL0198 PROTEIN-RELATED"/>
    <property type="match status" value="1"/>
</dbReference>
<dbReference type="RefSeq" id="WP_066670725.1">
    <property type="nucleotide sequence ID" value="NZ_LYVF01000191.1"/>
</dbReference>
<dbReference type="SUPFAM" id="SSF52980">
    <property type="entry name" value="Restriction endonuclease-like"/>
    <property type="match status" value="1"/>
</dbReference>
<dbReference type="AlphaFoldDB" id="A0A1B7LBE4"/>
<dbReference type="STRING" id="1838280.A6M21_14750"/>
<gene>
    <name evidence="2" type="ORF">A6M21_14750</name>
</gene>
<organism evidence="2 3">
    <name type="scientific">Desulfotomaculum copahuensis</name>
    <dbReference type="NCBI Taxonomy" id="1838280"/>
    <lineage>
        <taxon>Bacteria</taxon>
        <taxon>Bacillati</taxon>
        <taxon>Bacillota</taxon>
        <taxon>Clostridia</taxon>
        <taxon>Eubacteriales</taxon>
        <taxon>Desulfotomaculaceae</taxon>
        <taxon>Desulfotomaculum</taxon>
    </lineage>
</organism>
<name>A0A1B7LBE4_9FIRM</name>
<feature type="domain" description="Putative restriction endonuclease" evidence="1">
    <location>
        <begin position="27"/>
        <end position="195"/>
    </location>
</feature>
<reference evidence="2 3" key="1">
    <citation type="submission" date="2016-04" db="EMBL/GenBank/DDBJ databases">
        <authorList>
            <person name="Evans L.H."/>
            <person name="Alamgir A."/>
            <person name="Owens N."/>
            <person name="Weber N.D."/>
            <person name="Virtaneva K."/>
            <person name="Barbian K."/>
            <person name="Babar A."/>
            <person name="Rosenke K."/>
        </authorList>
    </citation>
    <scope>NUCLEOTIDE SEQUENCE [LARGE SCALE GENOMIC DNA]</scope>
    <source>
        <strain evidence="2 3">LMa1</strain>
    </source>
</reference>
<dbReference type="CDD" id="cd06260">
    <property type="entry name" value="DUF820-like"/>
    <property type="match status" value="1"/>
</dbReference>